<evidence type="ECO:0000256" key="7">
    <source>
        <dbReference type="SAM" id="Phobius"/>
    </source>
</evidence>
<keyword evidence="4 7" id="KW-0812">Transmembrane</keyword>
<dbReference type="EMBL" id="APGJ01000001">
    <property type="protein sequence ID" value="EYD73641.1"/>
    <property type="molecule type" value="Genomic_DNA"/>
</dbReference>
<name>A0A017HH20_9RHOB</name>
<dbReference type="Proteomes" id="UP000025047">
    <property type="component" value="Unassembled WGS sequence"/>
</dbReference>
<dbReference type="RefSeq" id="WP_017929967.1">
    <property type="nucleotide sequence ID" value="NZ_KB823007.1"/>
</dbReference>
<gene>
    <name evidence="8" type="ORF">Lokhon_00194</name>
</gene>
<dbReference type="OrthoDB" id="9806440at2"/>
<dbReference type="eggNOG" id="COG1987">
    <property type="taxonomic scope" value="Bacteria"/>
</dbReference>
<feature type="transmembrane region" description="Helical" evidence="7">
    <location>
        <begin position="51"/>
        <end position="73"/>
    </location>
</feature>
<evidence type="ECO:0000256" key="6">
    <source>
        <dbReference type="ARBA" id="ARBA00023136"/>
    </source>
</evidence>
<comment type="similarity">
    <text evidence="2">Belongs to the FliQ/MopD/SpaQ family.</text>
</comment>
<keyword evidence="3" id="KW-1003">Cell membrane</keyword>
<reference evidence="8 9" key="1">
    <citation type="submission" date="2013-03" db="EMBL/GenBank/DDBJ databases">
        <authorList>
            <person name="Fiebig A."/>
            <person name="Goeker M."/>
            <person name="Klenk H.-P.P."/>
        </authorList>
    </citation>
    <scope>NUCLEOTIDE SEQUENCE [LARGE SCALE GENOMIC DNA]</scope>
    <source>
        <strain evidence="8 9">DSM 17492</strain>
    </source>
</reference>
<dbReference type="PIRSF" id="PIRSF004669">
    <property type="entry name" value="FliQ"/>
    <property type="match status" value="1"/>
</dbReference>
<evidence type="ECO:0000313" key="9">
    <source>
        <dbReference type="Proteomes" id="UP000025047"/>
    </source>
</evidence>
<dbReference type="AlphaFoldDB" id="A0A017HH20"/>
<keyword evidence="8" id="KW-0282">Flagellum</keyword>
<comment type="subcellular location">
    <subcellularLocation>
        <location evidence="1">Cell membrane</location>
        <topology evidence="1">Multi-pass membrane protein</topology>
    </subcellularLocation>
</comment>
<protein>
    <submittedName>
        <fullName evidence="8">Flagellar biosynthesis protein FliQ</fullName>
    </submittedName>
</protein>
<feature type="transmembrane region" description="Helical" evidence="7">
    <location>
        <begin position="14"/>
        <end position="39"/>
    </location>
</feature>
<evidence type="ECO:0000256" key="3">
    <source>
        <dbReference type="ARBA" id="ARBA00022475"/>
    </source>
</evidence>
<keyword evidence="6 7" id="KW-0472">Membrane</keyword>
<dbReference type="GO" id="GO:0009306">
    <property type="term" value="P:protein secretion"/>
    <property type="evidence" value="ECO:0007669"/>
    <property type="project" value="InterPro"/>
</dbReference>
<evidence type="ECO:0000256" key="4">
    <source>
        <dbReference type="ARBA" id="ARBA00022692"/>
    </source>
</evidence>
<dbReference type="PRINTS" id="PR00952">
    <property type="entry name" value="TYPE3IMQPROT"/>
</dbReference>
<keyword evidence="8" id="KW-0969">Cilium</keyword>
<comment type="caution">
    <text evidence="8">The sequence shown here is derived from an EMBL/GenBank/DDBJ whole genome shotgun (WGS) entry which is preliminary data.</text>
</comment>
<dbReference type="GO" id="GO:0005886">
    <property type="term" value="C:plasma membrane"/>
    <property type="evidence" value="ECO:0007669"/>
    <property type="project" value="UniProtKB-SubCell"/>
</dbReference>
<keyword evidence="8" id="KW-0966">Cell projection</keyword>
<dbReference type="PATRIC" id="fig|1122180.6.peg.199"/>
<dbReference type="InterPro" id="IPR002191">
    <property type="entry name" value="Bac_export_3"/>
</dbReference>
<dbReference type="HOGENOM" id="CLU_164516_2_0_5"/>
<accession>A0A017HH20</accession>
<evidence type="ECO:0000256" key="5">
    <source>
        <dbReference type="ARBA" id="ARBA00022989"/>
    </source>
</evidence>
<dbReference type="PANTHER" id="PTHR34040">
    <property type="entry name" value="FLAGELLAR BIOSYNTHETIC PROTEIN FLIQ"/>
    <property type="match status" value="1"/>
</dbReference>
<evidence type="ECO:0000256" key="1">
    <source>
        <dbReference type="ARBA" id="ARBA00004651"/>
    </source>
</evidence>
<organism evidence="8 9">
    <name type="scientific">Limimaricola hongkongensis DSM 17492</name>
    <dbReference type="NCBI Taxonomy" id="1122180"/>
    <lineage>
        <taxon>Bacteria</taxon>
        <taxon>Pseudomonadati</taxon>
        <taxon>Pseudomonadota</taxon>
        <taxon>Alphaproteobacteria</taxon>
        <taxon>Rhodobacterales</taxon>
        <taxon>Paracoccaceae</taxon>
        <taxon>Limimaricola</taxon>
    </lineage>
</organism>
<evidence type="ECO:0000256" key="2">
    <source>
        <dbReference type="ARBA" id="ARBA00006156"/>
    </source>
</evidence>
<dbReference type="STRING" id="1122180.Lokhon_00194"/>
<proteinExistence type="inferred from homology"/>
<keyword evidence="9" id="KW-1185">Reference proteome</keyword>
<evidence type="ECO:0000313" key="8">
    <source>
        <dbReference type="EMBL" id="EYD73641.1"/>
    </source>
</evidence>
<dbReference type="PANTHER" id="PTHR34040:SF2">
    <property type="entry name" value="FLAGELLAR BIOSYNTHETIC PROTEIN FLIQ"/>
    <property type="match status" value="1"/>
</dbReference>
<sequence length="89" mass="9348">MTESDTYDILSETILAVLIGSGPILALALGVGLVIAFFQALTQIQEMTLTFVPKIAAIFLGLLAATPFIYATLTKLSDRVFDLIASGGA</sequence>
<keyword evidence="5 7" id="KW-1133">Transmembrane helix</keyword>
<dbReference type="Pfam" id="PF01313">
    <property type="entry name" value="Bac_export_3"/>
    <property type="match status" value="1"/>
</dbReference>